<organism evidence="1">
    <name type="scientific">bioreactor metagenome</name>
    <dbReference type="NCBI Taxonomy" id="1076179"/>
    <lineage>
        <taxon>unclassified sequences</taxon>
        <taxon>metagenomes</taxon>
        <taxon>ecological metagenomes</taxon>
    </lineage>
</organism>
<reference evidence="1" key="1">
    <citation type="submission" date="2019-08" db="EMBL/GenBank/DDBJ databases">
        <authorList>
            <person name="Kucharzyk K."/>
            <person name="Murdoch R.W."/>
            <person name="Higgins S."/>
            <person name="Loffler F."/>
        </authorList>
    </citation>
    <scope>NUCLEOTIDE SEQUENCE</scope>
</reference>
<gene>
    <name evidence="1" type="ORF">SDC9_74079</name>
</gene>
<accession>A0A644YH11</accession>
<dbReference type="EMBL" id="VSSQ01005026">
    <property type="protein sequence ID" value="MPM27567.1"/>
    <property type="molecule type" value="Genomic_DNA"/>
</dbReference>
<comment type="caution">
    <text evidence="1">The sequence shown here is derived from an EMBL/GenBank/DDBJ whole genome shotgun (WGS) entry which is preliminary data.</text>
</comment>
<proteinExistence type="predicted"/>
<name>A0A644YH11_9ZZZZ</name>
<evidence type="ECO:0000313" key="1">
    <source>
        <dbReference type="EMBL" id="MPM27567.1"/>
    </source>
</evidence>
<protein>
    <submittedName>
        <fullName evidence="1">Uncharacterized protein</fullName>
    </submittedName>
</protein>
<dbReference type="AlphaFoldDB" id="A0A644YH11"/>
<sequence>MAKCINRDMAVEIEQYFQEKGMEKLNKRSVGVEDSSYIYCYKMNESNKAIIINENSVSGNVMKKYIKNFDKFINGKETI</sequence>